<dbReference type="EMBL" id="VFQX01000006">
    <property type="protein sequence ID" value="KAF0983371.1"/>
    <property type="molecule type" value="Genomic_DNA"/>
</dbReference>
<gene>
    <name evidence="1" type="ORF">FDP41_010436</name>
</gene>
<keyword evidence="2" id="KW-1185">Reference proteome</keyword>
<dbReference type="VEuPathDB" id="AmoebaDB:FDP41_010436"/>
<dbReference type="AlphaFoldDB" id="A0A6A5C8A6"/>
<dbReference type="SUPFAM" id="SSF48403">
    <property type="entry name" value="Ankyrin repeat"/>
    <property type="match status" value="1"/>
</dbReference>
<dbReference type="Gene3D" id="1.25.40.20">
    <property type="entry name" value="Ankyrin repeat-containing domain"/>
    <property type="match status" value="1"/>
</dbReference>
<name>A0A6A5C8A6_NAEFO</name>
<protein>
    <submittedName>
        <fullName evidence="1">Uncharacterized protein</fullName>
    </submittedName>
</protein>
<dbReference type="GeneID" id="68117651"/>
<dbReference type="OrthoDB" id="10406524at2759"/>
<dbReference type="OMA" id="ERNIEMN"/>
<sequence>MMAEAHSNHQEQLLMEYVNTKYGAVDDLVKYWIYMDLKKKRTSSSVRENSQVNFENDLKKLSLDVKYEILSFLPTYSRRTTFDSSVNSKRESFIDLEYKMDEPIVTYHKLRVINKEMNRRMIRKLLAIKHLRICKPLKKQHLDNLSKLLRLQNSHQDNIIYNRPIELFYLYDQSTDNQASIANSSSNMDFTFQSMDQHQPMLVGGWNLQAVNGNTEKLKDESGKIDIIFAKMEQANLEKELIERYQKRHCTNEDNGNTSDYTPAKQDLVRDISEEKNLYFEAFRELEVSNYETYRSEPIEPIENNIIERLSVLLDSYESCTLLNALVAWCKNLKQLDTVITTDILYNHYHLTLHSTSLEYIRFVTETAECDTMYWPSFLASIINDQLLPNLQKLSFEVLSRVDISPFFHNFSHTANVNIKRKKGAETIFVQNILNGNGGDLDVLVTLACDFTLKDVKELVDIFGADMLYQFLIINRLIYNKDQDLLKSKAIADYIFKYLLTPLNLNSIFTMTNPKSTAMLQYLIYIGEEYQGGMLIDDSRYTDVNMSDGVVSAAKYGWNVSTQIKHFLPLAILTTKAPSLFVSTLKYFHVDESTIESLVLKCCIKSKTEILNDLLFYLFSNKRDLLQRLLVKKVKRTAPSSKEFVVSVPIIAFLFDHCNSFLLVKIIENMDQQLFDSIGVNERGDTILHLFLHFKGPDDYNVLFTLIKKSPNLVNCCNYHLLTPLHLCLYDCHSFVFDELSKYGGNFEMKDYMERSATQVAIDSSQNSSRHFVSELIKRKKSHP</sequence>
<organism evidence="1 2">
    <name type="scientific">Naegleria fowleri</name>
    <name type="common">Brain eating amoeba</name>
    <dbReference type="NCBI Taxonomy" id="5763"/>
    <lineage>
        <taxon>Eukaryota</taxon>
        <taxon>Discoba</taxon>
        <taxon>Heterolobosea</taxon>
        <taxon>Tetramitia</taxon>
        <taxon>Eutetramitia</taxon>
        <taxon>Vahlkampfiidae</taxon>
        <taxon>Naegleria</taxon>
    </lineage>
</organism>
<dbReference type="RefSeq" id="XP_044568084.1">
    <property type="nucleotide sequence ID" value="XM_044700734.1"/>
</dbReference>
<evidence type="ECO:0000313" key="2">
    <source>
        <dbReference type="Proteomes" id="UP000444721"/>
    </source>
</evidence>
<dbReference type="Proteomes" id="UP000444721">
    <property type="component" value="Unassembled WGS sequence"/>
</dbReference>
<comment type="caution">
    <text evidence="1">The sequence shown here is derived from an EMBL/GenBank/DDBJ whole genome shotgun (WGS) entry which is preliminary data.</text>
</comment>
<reference evidence="1 2" key="1">
    <citation type="journal article" date="2019" name="Sci. Rep.">
        <title>Nanopore sequencing improves the draft genome of the human pathogenic amoeba Naegleria fowleri.</title>
        <authorList>
            <person name="Liechti N."/>
            <person name="Schurch N."/>
            <person name="Bruggmann R."/>
            <person name="Wittwer M."/>
        </authorList>
    </citation>
    <scope>NUCLEOTIDE SEQUENCE [LARGE SCALE GENOMIC DNA]</scope>
    <source>
        <strain evidence="1 2">ATCC 30894</strain>
    </source>
</reference>
<dbReference type="InterPro" id="IPR036770">
    <property type="entry name" value="Ankyrin_rpt-contain_sf"/>
</dbReference>
<dbReference type="VEuPathDB" id="AmoebaDB:NF0068000"/>
<proteinExistence type="predicted"/>
<evidence type="ECO:0000313" key="1">
    <source>
        <dbReference type="EMBL" id="KAF0983371.1"/>
    </source>
</evidence>
<accession>A0A6A5C8A6</accession>
<dbReference type="VEuPathDB" id="AmoebaDB:NfTy_012150"/>